<gene>
    <name evidence="13" type="ORF">QBC46DRAFT_27212</name>
</gene>
<dbReference type="GO" id="GO:0031201">
    <property type="term" value="C:SNARE complex"/>
    <property type="evidence" value="ECO:0007669"/>
    <property type="project" value="TreeGrafter"/>
</dbReference>
<keyword evidence="7 10" id="KW-0175">Coiled coil</keyword>
<keyword evidence="2" id="KW-0813">Transport</keyword>
<keyword evidence="5" id="KW-0931">ER-Golgi transport</keyword>
<feature type="compositionally biased region" description="Basic and acidic residues" evidence="11">
    <location>
        <begin position="421"/>
        <end position="436"/>
    </location>
</feature>
<dbReference type="AlphaFoldDB" id="A0AAN6ND81"/>
<keyword evidence="8" id="KW-0472">Membrane</keyword>
<evidence type="ECO:0000259" key="12">
    <source>
        <dbReference type="Pfam" id="PF03908"/>
    </source>
</evidence>
<reference evidence="14" key="1">
    <citation type="journal article" date="2023" name="Mol. Phylogenet. Evol.">
        <title>Genome-scale phylogeny and comparative genomics of the fungal order Sordariales.</title>
        <authorList>
            <person name="Hensen N."/>
            <person name="Bonometti L."/>
            <person name="Westerberg I."/>
            <person name="Brannstrom I.O."/>
            <person name="Guillou S."/>
            <person name="Cros-Aarteil S."/>
            <person name="Calhoun S."/>
            <person name="Haridas S."/>
            <person name="Kuo A."/>
            <person name="Mondo S."/>
            <person name="Pangilinan J."/>
            <person name="Riley R."/>
            <person name="LaButti K."/>
            <person name="Andreopoulos B."/>
            <person name="Lipzen A."/>
            <person name="Chen C."/>
            <person name="Yan M."/>
            <person name="Daum C."/>
            <person name="Ng V."/>
            <person name="Clum A."/>
            <person name="Steindorff A."/>
            <person name="Ohm R.A."/>
            <person name="Martin F."/>
            <person name="Silar P."/>
            <person name="Natvig D.O."/>
            <person name="Lalanne C."/>
            <person name="Gautier V."/>
            <person name="Ament-Velasquez S.L."/>
            <person name="Kruys A."/>
            <person name="Hutchinson M.I."/>
            <person name="Powell A.J."/>
            <person name="Barry K."/>
            <person name="Miller A.N."/>
            <person name="Grigoriev I.V."/>
            <person name="Debuchy R."/>
            <person name="Gladieux P."/>
            <person name="Hiltunen Thoren M."/>
            <person name="Johannesson H."/>
        </authorList>
    </citation>
    <scope>NUCLEOTIDE SEQUENCE [LARGE SCALE GENOMIC DNA]</scope>
    <source>
        <strain evidence="14">CBS 340.73</strain>
    </source>
</reference>
<dbReference type="PANTHER" id="PTHR12825:SF0">
    <property type="entry name" value="VESICLE TRANSPORT PROTEIN SEC20"/>
    <property type="match status" value="1"/>
</dbReference>
<feature type="compositionally biased region" description="Low complexity" evidence="11">
    <location>
        <begin position="154"/>
        <end position="173"/>
    </location>
</feature>
<evidence type="ECO:0000256" key="6">
    <source>
        <dbReference type="ARBA" id="ARBA00022989"/>
    </source>
</evidence>
<evidence type="ECO:0000256" key="3">
    <source>
        <dbReference type="ARBA" id="ARBA00022692"/>
    </source>
</evidence>
<feature type="compositionally biased region" description="Acidic residues" evidence="11">
    <location>
        <begin position="395"/>
        <end position="412"/>
    </location>
</feature>
<feature type="coiled-coil region" evidence="10">
    <location>
        <begin position="66"/>
        <end position="93"/>
    </location>
</feature>
<organism evidence="13 14">
    <name type="scientific">Diplogelasinospora grovesii</name>
    <dbReference type="NCBI Taxonomy" id="303347"/>
    <lineage>
        <taxon>Eukaryota</taxon>
        <taxon>Fungi</taxon>
        <taxon>Dikarya</taxon>
        <taxon>Ascomycota</taxon>
        <taxon>Pezizomycotina</taxon>
        <taxon>Sordariomycetes</taxon>
        <taxon>Sordariomycetidae</taxon>
        <taxon>Sordariales</taxon>
        <taxon>Diplogelasinosporaceae</taxon>
        <taxon>Diplogelasinospora</taxon>
    </lineage>
</organism>
<dbReference type="EMBL" id="MU853764">
    <property type="protein sequence ID" value="KAK3943630.1"/>
    <property type="molecule type" value="Genomic_DNA"/>
</dbReference>
<dbReference type="Proteomes" id="UP001303473">
    <property type="component" value="Unassembled WGS sequence"/>
</dbReference>
<dbReference type="Pfam" id="PF03908">
    <property type="entry name" value="Sec20"/>
    <property type="match status" value="1"/>
</dbReference>
<dbReference type="PANTHER" id="PTHR12825">
    <property type="entry name" value="BNIP1-RELATED"/>
    <property type="match status" value="1"/>
</dbReference>
<keyword evidence="6" id="KW-1133">Transmembrane helix</keyword>
<dbReference type="GO" id="GO:0005484">
    <property type="term" value="F:SNAP receptor activity"/>
    <property type="evidence" value="ECO:0007669"/>
    <property type="project" value="InterPro"/>
</dbReference>
<evidence type="ECO:0000256" key="5">
    <source>
        <dbReference type="ARBA" id="ARBA00022892"/>
    </source>
</evidence>
<evidence type="ECO:0000313" key="13">
    <source>
        <dbReference type="EMBL" id="KAK3943630.1"/>
    </source>
</evidence>
<protein>
    <recommendedName>
        <fullName evidence="12">Sec20 C-terminal domain-containing protein</fullName>
    </recommendedName>
</protein>
<evidence type="ECO:0000313" key="14">
    <source>
        <dbReference type="Proteomes" id="UP001303473"/>
    </source>
</evidence>
<evidence type="ECO:0000256" key="8">
    <source>
        <dbReference type="ARBA" id="ARBA00023136"/>
    </source>
</evidence>
<evidence type="ECO:0000256" key="1">
    <source>
        <dbReference type="ARBA" id="ARBA00004163"/>
    </source>
</evidence>
<feature type="region of interest" description="Disordered" evidence="11">
    <location>
        <begin position="358"/>
        <end position="436"/>
    </location>
</feature>
<feature type="region of interest" description="Disordered" evidence="11">
    <location>
        <begin position="149"/>
        <end position="177"/>
    </location>
</feature>
<comment type="caution">
    <text evidence="13">The sequence shown here is derived from an EMBL/GenBank/DDBJ whole genome shotgun (WGS) entry which is preliminary data.</text>
</comment>
<feature type="coiled-coil region" evidence="10">
    <location>
        <begin position="232"/>
        <end position="259"/>
    </location>
</feature>
<dbReference type="InterPro" id="IPR005606">
    <property type="entry name" value="Sec20"/>
</dbReference>
<sequence>MSFESLQERLTALQETTSQLKEFIDRLAGLTFQPGSVPLHASISSLTSSDNNTDNDLSGNAAVELSSEINQILRDEEEELELLQEEITDLRSGRPGSDAQHQKLRLKDAVQRLSSELKTCRTRFRKAQLAARRNMEAAQKLERSILLSSYTARSSGTSTPSDTPNNPANPNNTKPRQQAQLFAARDKRRLKQKGGGDRDIVDASSDLTAALRRTHAMIAGEVAKSSFATQTLAESTAALKELQQNYEGLDGMLKRSRDLLGTLLTSQKSDTWYLQTALYMLLGTLAWLVFRRFFYGPLWWLLWLPLRTVFRTGKAVSHMGQGTTTAGEGGARMPVVGTAGQSKVVGVGEEGSVPTIQVGHRQEHAEEQQQEDAEDESLVEKVGRIVEGIPPQEGEQIDEEQTGAEVNGSEEEQVQRNPKKRMWEEEVEEQRVRDEL</sequence>
<keyword evidence="3" id="KW-0812">Transmembrane</keyword>
<keyword evidence="4" id="KW-0256">Endoplasmic reticulum</keyword>
<evidence type="ECO:0000256" key="7">
    <source>
        <dbReference type="ARBA" id="ARBA00023054"/>
    </source>
</evidence>
<comment type="similarity">
    <text evidence="9">Belongs to the SEC20 family.</text>
</comment>
<proteinExistence type="inferred from homology"/>
<comment type="subcellular location">
    <subcellularLocation>
        <location evidence="1">Endoplasmic reticulum membrane</location>
        <topology evidence="1">Single-pass type IV membrane protein</topology>
    </subcellularLocation>
</comment>
<feature type="compositionally biased region" description="Acidic residues" evidence="11">
    <location>
        <begin position="368"/>
        <end position="377"/>
    </location>
</feature>
<dbReference type="GO" id="GO:0005789">
    <property type="term" value="C:endoplasmic reticulum membrane"/>
    <property type="evidence" value="ECO:0007669"/>
    <property type="project" value="UniProtKB-SubCell"/>
</dbReference>
<dbReference type="InterPro" id="IPR056173">
    <property type="entry name" value="Sec20_C"/>
</dbReference>
<feature type="domain" description="Sec20 C-terminal" evidence="12">
    <location>
        <begin position="204"/>
        <end position="292"/>
    </location>
</feature>
<keyword evidence="14" id="KW-1185">Reference proteome</keyword>
<dbReference type="GO" id="GO:0006890">
    <property type="term" value="P:retrograde vesicle-mediated transport, Golgi to endoplasmic reticulum"/>
    <property type="evidence" value="ECO:0007669"/>
    <property type="project" value="InterPro"/>
</dbReference>
<evidence type="ECO:0000256" key="9">
    <source>
        <dbReference type="ARBA" id="ARBA00037934"/>
    </source>
</evidence>
<evidence type="ECO:0000256" key="11">
    <source>
        <dbReference type="SAM" id="MobiDB-lite"/>
    </source>
</evidence>
<accession>A0AAN6ND81</accession>
<evidence type="ECO:0000256" key="10">
    <source>
        <dbReference type="SAM" id="Coils"/>
    </source>
</evidence>
<name>A0AAN6ND81_9PEZI</name>
<evidence type="ECO:0000256" key="2">
    <source>
        <dbReference type="ARBA" id="ARBA00022448"/>
    </source>
</evidence>
<evidence type="ECO:0000256" key="4">
    <source>
        <dbReference type="ARBA" id="ARBA00022824"/>
    </source>
</evidence>